<dbReference type="InterPro" id="IPR015655">
    <property type="entry name" value="PP2C"/>
</dbReference>
<dbReference type="AlphaFoldDB" id="A0A9D7HJ96"/>
<evidence type="ECO:0000313" key="2">
    <source>
        <dbReference type="EMBL" id="MBK6971707.1"/>
    </source>
</evidence>
<dbReference type="PANTHER" id="PTHR13832:SF827">
    <property type="entry name" value="PROTEIN PHOSPHATASE 1L"/>
    <property type="match status" value="1"/>
</dbReference>
<sequence length="302" mass="33431">MKFSIFQDTRQGQRRYNQDRIAYCYSRDTLLMVVADGMGGHLHGEVAAQIAVQYLTEVFQNEAKPSLPDPFLFLSRGLTNAHHAIVDYSFDRALPEAPRTTCVACIVQGGLAYWAHAGDSRLYLLRRGQVALRTRDHSRVQMLLDEGMISAEEALVHPSRNKIFSSLGGHTTPQIDFSRKTPLVSGDVLLLCTDGVWGPLDEERIARSLSGTTLEQSVPQLMDLSEQAGGQHCDNLSLVAMAWEEGDAPQVISTQTLALDHFTTQMEGLIKSRLPPSASDLSDEEIERAISEINSAIKKYSK</sequence>
<proteinExistence type="predicted"/>
<comment type="caution">
    <text evidence="2">The sequence shown here is derived from an EMBL/GenBank/DDBJ whole genome shotgun (WGS) entry which is preliminary data.</text>
</comment>
<dbReference type="Proteomes" id="UP000807785">
    <property type="component" value="Unassembled WGS sequence"/>
</dbReference>
<dbReference type="SMART" id="SM00331">
    <property type="entry name" value="PP2C_SIG"/>
    <property type="match status" value="1"/>
</dbReference>
<dbReference type="EMBL" id="JADJEV010000001">
    <property type="protein sequence ID" value="MBK6971707.1"/>
    <property type="molecule type" value="Genomic_DNA"/>
</dbReference>
<organism evidence="2 3">
    <name type="scientific">Candidatus Methylophosphatis roskildensis</name>
    <dbReference type="NCBI Taxonomy" id="2899263"/>
    <lineage>
        <taxon>Bacteria</taxon>
        <taxon>Pseudomonadati</taxon>
        <taxon>Pseudomonadota</taxon>
        <taxon>Betaproteobacteria</taxon>
        <taxon>Nitrosomonadales</taxon>
        <taxon>Sterolibacteriaceae</taxon>
        <taxon>Candidatus Methylophosphatis</taxon>
    </lineage>
</organism>
<dbReference type="GO" id="GO:0004722">
    <property type="term" value="F:protein serine/threonine phosphatase activity"/>
    <property type="evidence" value="ECO:0007669"/>
    <property type="project" value="InterPro"/>
</dbReference>
<feature type="domain" description="PPM-type phosphatase" evidence="1">
    <location>
        <begin position="2"/>
        <end position="243"/>
    </location>
</feature>
<dbReference type="CDD" id="cd00143">
    <property type="entry name" value="PP2Cc"/>
    <property type="match status" value="1"/>
</dbReference>
<dbReference type="Gene3D" id="3.60.40.10">
    <property type="entry name" value="PPM-type phosphatase domain"/>
    <property type="match status" value="1"/>
</dbReference>
<gene>
    <name evidence="2" type="ORF">IPH26_01675</name>
</gene>
<name>A0A9D7HJ96_9PROT</name>
<evidence type="ECO:0000313" key="3">
    <source>
        <dbReference type="Proteomes" id="UP000807785"/>
    </source>
</evidence>
<dbReference type="PANTHER" id="PTHR13832">
    <property type="entry name" value="PROTEIN PHOSPHATASE 2C"/>
    <property type="match status" value="1"/>
</dbReference>
<dbReference type="SMART" id="SM00332">
    <property type="entry name" value="PP2Cc"/>
    <property type="match status" value="1"/>
</dbReference>
<reference evidence="2" key="1">
    <citation type="submission" date="2020-10" db="EMBL/GenBank/DDBJ databases">
        <title>Connecting structure to function with the recovery of over 1000 high-quality activated sludge metagenome-assembled genomes encoding full-length rRNA genes using long-read sequencing.</title>
        <authorList>
            <person name="Singleton C.M."/>
            <person name="Petriglieri F."/>
            <person name="Kristensen J.M."/>
            <person name="Kirkegaard R.H."/>
            <person name="Michaelsen T.Y."/>
            <person name="Andersen M.H."/>
            <person name="Karst S.M."/>
            <person name="Dueholm M.S."/>
            <person name="Nielsen P.H."/>
            <person name="Albertsen M."/>
        </authorList>
    </citation>
    <scope>NUCLEOTIDE SEQUENCE</scope>
    <source>
        <strain evidence="2">Bjer_18-Q3-R1-45_BAT3C.347</strain>
    </source>
</reference>
<evidence type="ECO:0000259" key="1">
    <source>
        <dbReference type="PROSITE" id="PS51746"/>
    </source>
</evidence>
<dbReference type="PROSITE" id="PS51746">
    <property type="entry name" value="PPM_2"/>
    <property type="match status" value="1"/>
</dbReference>
<dbReference type="InterPro" id="IPR001932">
    <property type="entry name" value="PPM-type_phosphatase-like_dom"/>
</dbReference>
<dbReference type="InterPro" id="IPR036457">
    <property type="entry name" value="PPM-type-like_dom_sf"/>
</dbReference>
<dbReference type="SUPFAM" id="SSF81606">
    <property type="entry name" value="PP2C-like"/>
    <property type="match status" value="1"/>
</dbReference>
<dbReference type="Pfam" id="PF13672">
    <property type="entry name" value="PP2C_2"/>
    <property type="match status" value="1"/>
</dbReference>
<protein>
    <submittedName>
        <fullName evidence="2">Serine/threonine-protein phosphatase</fullName>
    </submittedName>
</protein>
<accession>A0A9D7HJ96</accession>